<dbReference type="PANTHER" id="PTHR43479:SF7">
    <property type="entry name" value="TETR-FAMILY TRANSCRIPTIONAL REGULATOR"/>
    <property type="match status" value="1"/>
</dbReference>
<gene>
    <name evidence="4" type="ORF">I6N95_17630</name>
</gene>
<dbReference type="AlphaFoldDB" id="A0A940PB01"/>
<keyword evidence="1 2" id="KW-0238">DNA-binding</keyword>
<comment type="caution">
    <text evidence="4">The sequence shown here is derived from an EMBL/GenBank/DDBJ whole genome shotgun (WGS) entry which is preliminary data.</text>
</comment>
<reference evidence="4" key="1">
    <citation type="submission" date="2020-12" db="EMBL/GenBank/DDBJ databases">
        <title>Vagococcus allomyrinae sp. nov. and Enterococcus lavae sp. nov., isolated from the larvae of Allomyrina dichotoma.</title>
        <authorList>
            <person name="Lee S.D."/>
        </authorList>
    </citation>
    <scope>NUCLEOTIDE SEQUENCE</scope>
    <source>
        <strain evidence="4">BWB3-3</strain>
    </source>
</reference>
<accession>A0A940PB01</accession>
<evidence type="ECO:0000313" key="4">
    <source>
        <dbReference type="EMBL" id="MBP1042841.1"/>
    </source>
</evidence>
<evidence type="ECO:0000259" key="3">
    <source>
        <dbReference type="PROSITE" id="PS50977"/>
    </source>
</evidence>
<dbReference type="Pfam" id="PF00440">
    <property type="entry name" value="TetR_N"/>
    <property type="match status" value="1"/>
</dbReference>
<dbReference type="PROSITE" id="PS50977">
    <property type="entry name" value="HTH_TETR_2"/>
    <property type="match status" value="1"/>
</dbReference>
<dbReference type="SUPFAM" id="SSF46689">
    <property type="entry name" value="Homeodomain-like"/>
    <property type="match status" value="1"/>
</dbReference>
<evidence type="ECO:0000256" key="1">
    <source>
        <dbReference type="ARBA" id="ARBA00023125"/>
    </source>
</evidence>
<dbReference type="InterPro" id="IPR050624">
    <property type="entry name" value="HTH-type_Tx_Regulator"/>
</dbReference>
<sequence>MVGTKNNRRTIYTKTVIKEEFLTILEKKELGKVTVTEICKAANINRGTFYLHYSDPYDLFEQIETELIAQIVPLIMVESKDISEWLQVFLTVIKENEKVTKLILSDYKNSKLLSSILFKVHDLAIYEFSHIFQEEDPELLEYYFSYFVAGTIGIISEWLEKGQQISVEKIGSVIVTLIMRATH</sequence>
<dbReference type="InterPro" id="IPR039532">
    <property type="entry name" value="TetR_C_Firmicutes"/>
</dbReference>
<dbReference type="Pfam" id="PF14278">
    <property type="entry name" value="TetR_C_8"/>
    <property type="match status" value="1"/>
</dbReference>
<dbReference type="InterPro" id="IPR009057">
    <property type="entry name" value="Homeodomain-like_sf"/>
</dbReference>
<evidence type="ECO:0000256" key="2">
    <source>
        <dbReference type="PROSITE-ProRule" id="PRU00335"/>
    </source>
</evidence>
<evidence type="ECO:0000313" key="5">
    <source>
        <dbReference type="Proteomes" id="UP000674938"/>
    </source>
</evidence>
<organism evidence="4 5">
    <name type="scientific">Vagococcus allomyrinae</name>
    <dbReference type="NCBI Taxonomy" id="2794353"/>
    <lineage>
        <taxon>Bacteria</taxon>
        <taxon>Bacillati</taxon>
        <taxon>Bacillota</taxon>
        <taxon>Bacilli</taxon>
        <taxon>Lactobacillales</taxon>
        <taxon>Enterococcaceae</taxon>
        <taxon>Vagococcus</taxon>
    </lineage>
</organism>
<feature type="domain" description="HTH tetR-type" evidence="3">
    <location>
        <begin position="11"/>
        <end position="71"/>
    </location>
</feature>
<name>A0A940PB01_9ENTE</name>
<feature type="DNA-binding region" description="H-T-H motif" evidence="2">
    <location>
        <begin position="34"/>
        <end position="53"/>
    </location>
</feature>
<dbReference type="InterPro" id="IPR001647">
    <property type="entry name" value="HTH_TetR"/>
</dbReference>
<proteinExistence type="predicted"/>
<dbReference type="RefSeq" id="WP_209530442.1">
    <property type="nucleotide sequence ID" value="NZ_JAEEGA010000012.1"/>
</dbReference>
<dbReference type="Gene3D" id="1.10.357.10">
    <property type="entry name" value="Tetracycline Repressor, domain 2"/>
    <property type="match status" value="1"/>
</dbReference>
<keyword evidence="5" id="KW-1185">Reference proteome</keyword>
<dbReference type="GO" id="GO:0003677">
    <property type="term" value="F:DNA binding"/>
    <property type="evidence" value="ECO:0007669"/>
    <property type="project" value="UniProtKB-UniRule"/>
</dbReference>
<protein>
    <submittedName>
        <fullName evidence="4">TetR/AcrR family transcriptional regulator</fullName>
    </submittedName>
</protein>
<dbReference type="PANTHER" id="PTHR43479">
    <property type="entry name" value="ACREF/ENVCD OPERON REPRESSOR-RELATED"/>
    <property type="match status" value="1"/>
</dbReference>
<dbReference type="Proteomes" id="UP000674938">
    <property type="component" value="Unassembled WGS sequence"/>
</dbReference>
<dbReference type="EMBL" id="JAEEGA010000012">
    <property type="protein sequence ID" value="MBP1042841.1"/>
    <property type="molecule type" value="Genomic_DNA"/>
</dbReference>